<dbReference type="SMART" id="SM00320">
    <property type="entry name" value="WD40"/>
    <property type="match status" value="1"/>
</dbReference>
<dbReference type="Gene3D" id="2.130.10.10">
    <property type="entry name" value="YVTN repeat-like/Quinoprotein amine dehydrogenase"/>
    <property type="match status" value="1"/>
</dbReference>
<proteinExistence type="predicted"/>
<dbReference type="Pfam" id="PF00400">
    <property type="entry name" value="WD40"/>
    <property type="match status" value="3"/>
</dbReference>
<gene>
    <name evidence="4" type="ORF">XELAEV_180268894mg</name>
</gene>
<name>A0A974CUK0_XENLA</name>
<sequence length="112" mass="12068">VTSCAWVPDSCQLFTGSKCGVITAYLNRFTNSTPLEIEVESQAHLYGHTAEITSLFVCKPYSILISVSKDGTCIIWDLNRLCYVQSLTGHKSPVTAVSASETTGDIATVCDS</sequence>
<protein>
    <recommendedName>
        <fullName evidence="6">Lysosomal trafficking regulator</fullName>
    </recommendedName>
</protein>
<evidence type="ECO:0000256" key="3">
    <source>
        <dbReference type="PROSITE-ProRule" id="PRU00221"/>
    </source>
</evidence>
<dbReference type="PANTHER" id="PTHR46108:SF4">
    <property type="entry name" value="BLUE CHEESE"/>
    <property type="match status" value="1"/>
</dbReference>
<feature type="repeat" description="WD" evidence="3">
    <location>
        <begin position="45"/>
        <end position="79"/>
    </location>
</feature>
<dbReference type="FunFam" id="2.130.10.10:FF:000292">
    <property type="entry name" value="Lysosomal trafficking regulator"/>
    <property type="match status" value="1"/>
</dbReference>
<evidence type="ECO:0000256" key="1">
    <source>
        <dbReference type="ARBA" id="ARBA00022574"/>
    </source>
</evidence>
<dbReference type="PROSITE" id="PS50294">
    <property type="entry name" value="WD_REPEATS_REGION"/>
    <property type="match status" value="1"/>
</dbReference>
<feature type="non-terminal residue" evidence="4">
    <location>
        <position position="112"/>
    </location>
</feature>
<dbReference type="Proteomes" id="UP000694892">
    <property type="component" value="Chromosome 5L"/>
</dbReference>
<feature type="non-terminal residue" evidence="4">
    <location>
        <position position="1"/>
    </location>
</feature>
<dbReference type="AlphaFoldDB" id="A0A974CUK0"/>
<evidence type="ECO:0000256" key="2">
    <source>
        <dbReference type="ARBA" id="ARBA00022737"/>
    </source>
</evidence>
<dbReference type="PROSITE" id="PS00678">
    <property type="entry name" value="WD_REPEATS_1"/>
    <property type="match status" value="1"/>
</dbReference>
<dbReference type="SUPFAM" id="SSF50978">
    <property type="entry name" value="WD40 repeat-like"/>
    <property type="match status" value="1"/>
</dbReference>
<reference evidence="5" key="1">
    <citation type="journal article" date="2016" name="Nature">
        <title>Genome evolution in the allotetraploid frog Xenopus laevis.</title>
        <authorList>
            <person name="Session A.M."/>
            <person name="Uno Y."/>
            <person name="Kwon T."/>
            <person name="Chapman J.A."/>
            <person name="Toyoda A."/>
            <person name="Takahashi S."/>
            <person name="Fukui A."/>
            <person name="Hikosaka A."/>
            <person name="Suzuki A."/>
            <person name="Kondo M."/>
            <person name="van Heeringen S.J."/>
            <person name="Quigley I."/>
            <person name="Heinz S."/>
            <person name="Ogino H."/>
            <person name="Ochi H."/>
            <person name="Hellsten U."/>
            <person name="Lyons J.B."/>
            <person name="Simakov O."/>
            <person name="Putnam N."/>
            <person name="Stites J."/>
            <person name="Kuroki Y."/>
            <person name="Tanaka T."/>
            <person name="Michiue T."/>
            <person name="Watanabe M."/>
            <person name="Bogdanovic O."/>
            <person name="Lister R."/>
            <person name="Georgiou G."/>
            <person name="Paranjpe S.S."/>
            <person name="van Kruijsbergen I."/>
            <person name="Shu S."/>
            <person name="Carlson J."/>
            <person name="Kinoshita T."/>
            <person name="Ohta Y."/>
            <person name="Mawaribuchi S."/>
            <person name="Jenkins J."/>
            <person name="Grimwood J."/>
            <person name="Schmutz J."/>
            <person name="Mitros T."/>
            <person name="Mozaffari S.V."/>
            <person name="Suzuki Y."/>
            <person name="Haramoto Y."/>
            <person name="Yamamoto T.S."/>
            <person name="Takagi C."/>
            <person name="Heald R."/>
            <person name="Miller K."/>
            <person name="Haudenschild C."/>
            <person name="Kitzman J."/>
            <person name="Nakayama T."/>
            <person name="Izutsu Y."/>
            <person name="Robert J."/>
            <person name="Fortriede J."/>
            <person name="Burns K."/>
            <person name="Lotay V."/>
            <person name="Karimi K."/>
            <person name="Yasuoka Y."/>
            <person name="Dichmann D.S."/>
            <person name="Flajnik M.F."/>
            <person name="Houston D.W."/>
            <person name="Shendure J."/>
            <person name="DuPasquier L."/>
            <person name="Vize P.D."/>
            <person name="Zorn A.M."/>
            <person name="Ito M."/>
            <person name="Marcotte E.M."/>
            <person name="Wallingford J.B."/>
            <person name="Ito Y."/>
            <person name="Asashima M."/>
            <person name="Ueno N."/>
            <person name="Matsuda Y."/>
            <person name="Veenstra G.J."/>
            <person name="Fujiyama A."/>
            <person name="Harland R.M."/>
            <person name="Taira M."/>
            <person name="Rokhsar D.S."/>
        </authorList>
    </citation>
    <scope>NUCLEOTIDE SEQUENCE [LARGE SCALE GENOMIC DNA]</scope>
    <source>
        <strain evidence="5">J</strain>
    </source>
</reference>
<evidence type="ECO:0000313" key="5">
    <source>
        <dbReference type="Proteomes" id="UP000694892"/>
    </source>
</evidence>
<dbReference type="EMBL" id="CM004474">
    <property type="protein sequence ID" value="OCT80069.1"/>
    <property type="molecule type" value="Genomic_DNA"/>
</dbReference>
<dbReference type="InterPro" id="IPR015943">
    <property type="entry name" value="WD40/YVTN_repeat-like_dom_sf"/>
</dbReference>
<evidence type="ECO:0000313" key="4">
    <source>
        <dbReference type="EMBL" id="OCT80069.1"/>
    </source>
</evidence>
<dbReference type="InterPro" id="IPR001680">
    <property type="entry name" value="WD40_rpt"/>
</dbReference>
<keyword evidence="2" id="KW-0677">Repeat</keyword>
<evidence type="ECO:0008006" key="6">
    <source>
        <dbReference type="Google" id="ProtNLM"/>
    </source>
</evidence>
<dbReference type="InterPro" id="IPR051944">
    <property type="entry name" value="BEACH_domain_protein"/>
</dbReference>
<keyword evidence="1 3" id="KW-0853">WD repeat</keyword>
<dbReference type="InterPro" id="IPR036322">
    <property type="entry name" value="WD40_repeat_dom_sf"/>
</dbReference>
<dbReference type="PANTHER" id="PTHR46108">
    <property type="entry name" value="BLUE CHEESE"/>
    <property type="match status" value="1"/>
</dbReference>
<dbReference type="InterPro" id="IPR019775">
    <property type="entry name" value="WD40_repeat_CS"/>
</dbReference>
<dbReference type="PROSITE" id="PS50082">
    <property type="entry name" value="WD_REPEATS_2"/>
    <property type="match status" value="1"/>
</dbReference>
<organism evidence="4 5">
    <name type="scientific">Xenopus laevis</name>
    <name type="common">African clawed frog</name>
    <dbReference type="NCBI Taxonomy" id="8355"/>
    <lineage>
        <taxon>Eukaryota</taxon>
        <taxon>Metazoa</taxon>
        <taxon>Chordata</taxon>
        <taxon>Craniata</taxon>
        <taxon>Vertebrata</taxon>
        <taxon>Euteleostomi</taxon>
        <taxon>Amphibia</taxon>
        <taxon>Batrachia</taxon>
        <taxon>Anura</taxon>
        <taxon>Pipoidea</taxon>
        <taxon>Pipidae</taxon>
        <taxon>Xenopodinae</taxon>
        <taxon>Xenopus</taxon>
        <taxon>Xenopus</taxon>
    </lineage>
</organism>
<accession>A0A974CUK0</accession>